<organism evidence="1 2">
    <name type="scientific">Methanosarcina mazei Tuc01</name>
    <dbReference type="NCBI Taxonomy" id="1236903"/>
    <lineage>
        <taxon>Archaea</taxon>
        <taxon>Methanobacteriati</taxon>
        <taxon>Methanobacteriota</taxon>
        <taxon>Stenosarchaea group</taxon>
        <taxon>Methanomicrobia</taxon>
        <taxon>Methanosarcinales</taxon>
        <taxon>Methanosarcinaceae</taxon>
        <taxon>Methanosarcina</taxon>
    </lineage>
</organism>
<reference evidence="1 2" key="1">
    <citation type="journal article" date="2013" name="Genome Announc.">
        <title>Complete Genome of a Methanosarcina mazei Strain Isolated from Sediment Samples from an Amazonian Flooded Area.</title>
        <authorList>
            <person name="Assis das Gracas D."/>
            <person name="Thiago Juca Ramos R."/>
            <person name="Vieira Araujo A.C."/>
            <person name="Zahlouth R."/>
            <person name="Ribeiro Carneiro A."/>
            <person name="Souza Lopes T."/>
            <person name="Azevedo Barauna R."/>
            <person name="Azevedo V."/>
            <person name="Cruz Schneider M.P."/>
            <person name="Pellizari V.H."/>
            <person name="Silva A."/>
        </authorList>
    </citation>
    <scope>NUCLEOTIDE SEQUENCE [LARGE SCALE GENOMIC DNA]</scope>
    <source>
        <strain evidence="1 2">Tuc01</strain>
    </source>
</reference>
<gene>
    <name evidence="1" type="ORF">MmTuc01_0569</name>
</gene>
<sequence length="54" mass="6158">MSKAKYIKRKMSIVNSSISRSAAMSQRVKQTYTDESQRYTGLENVRVPKRCSSA</sequence>
<dbReference type="AlphaFoldDB" id="M1QG73"/>
<evidence type="ECO:0000313" key="1">
    <source>
        <dbReference type="EMBL" id="AGF95989.1"/>
    </source>
</evidence>
<dbReference type="HOGENOM" id="CLU_3039065_0_0_2"/>
<proteinExistence type="predicted"/>
<name>M1QG73_METMZ</name>
<evidence type="ECO:0000313" key="2">
    <source>
        <dbReference type="Proteomes" id="UP000011718"/>
    </source>
</evidence>
<protein>
    <submittedName>
        <fullName evidence="1">Uncharacterized protein</fullName>
    </submittedName>
</protein>
<dbReference type="KEGG" id="mmaz:MmTuc01_0569"/>
<accession>M1QG73</accession>
<dbReference type="Proteomes" id="UP000011718">
    <property type="component" value="Chromosome"/>
</dbReference>
<dbReference type="BioCyc" id="MMAZ1236903:G139K-540-MONOMER"/>
<dbReference type="EMBL" id="CP004144">
    <property type="protein sequence ID" value="AGF95989.1"/>
    <property type="molecule type" value="Genomic_DNA"/>
</dbReference>